<evidence type="ECO:0000313" key="2">
    <source>
        <dbReference type="EMBL" id="KAK4416750.1"/>
    </source>
</evidence>
<name>A0AAE2CCA0_9LAMI</name>
<feature type="region of interest" description="Disordered" evidence="1">
    <location>
        <begin position="146"/>
        <end position="165"/>
    </location>
</feature>
<protein>
    <submittedName>
        <fullName evidence="2">Uncharacterized protein</fullName>
    </submittedName>
</protein>
<reference evidence="2" key="1">
    <citation type="submission" date="2020-06" db="EMBL/GenBank/DDBJ databases">
        <authorList>
            <person name="Li T."/>
            <person name="Hu X."/>
            <person name="Zhang T."/>
            <person name="Song X."/>
            <person name="Zhang H."/>
            <person name="Dai N."/>
            <person name="Sheng W."/>
            <person name="Hou X."/>
            <person name="Wei L."/>
        </authorList>
    </citation>
    <scope>NUCLEOTIDE SEQUENCE</scope>
    <source>
        <strain evidence="2">3651</strain>
        <tissue evidence="2">Leaf</tissue>
    </source>
</reference>
<comment type="caution">
    <text evidence="2">The sequence shown here is derived from an EMBL/GenBank/DDBJ whole genome shotgun (WGS) entry which is preliminary data.</text>
</comment>
<organism evidence="2 3">
    <name type="scientific">Sesamum alatum</name>
    <dbReference type="NCBI Taxonomy" id="300844"/>
    <lineage>
        <taxon>Eukaryota</taxon>
        <taxon>Viridiplantae</taxon>
        <taxon>Streptophyta</taxon>
        <taxon>Embryophyta</taxon>
        <taxon>Tracheophyta</taxon>
        <taxon>Spermatophyta</taxon>
        <taxon>Magnoliopsida</taxon>
        <taxon>eudicotyledons</taxon>
        <taxon>Gunneridae</taxon>
        <taxon>Pentapetalae</taxon>
        <taxon>asterids</taxon>
        <taxon>lamiids</taxon>
        <taxon>Lamiales</taxon>
        <taxon>Pedaliaceae</taxon>
        <taxon>Sesamum</taxon>
    </lineage>
</organism>
<keyword evidence="3" id="KW-1185">Reference proteome</keyword>
<gene>
    <name evidence="2" type="ORF">Salat_2500500</name>
</gene>
<feature type="compositionally biased region" description="Gly residues" evidence="1">
    <location>
        <begin position="154"/>
        <end position="165"/>
    </location>
</feature>
<dbReference type="EMBL" id="JACGWO010000010">
    <property type="protein sequence ID" value="KAK4416750.1"/>
    <property type="molecule type" value="Genomic_DNA"/>
</dbReference>
<evidence type="ECO:0000313" key="3">
    <source>
        <dbReference type="Proteomes" id="UP001293254"/>
    </source>
</evidence>
<sequence length="165" mass="18587">MLGFVNSYCLWEGVECRTALATFCDGNVACGPLAFEVRITGHARNWWMVAIQLRSHRCPDGENGGPFMGNNKIQIVFGIRGCFLGYGFRDEVPLESGVTGCLKSWRQSTFNFAWKFHFRIEEVHELEWYFEIVVEIASARRLCSSTHHREGPRRGGYGANGGGNC</sequence>
<evidence type="ECO:0000256" key="1">
    <source>
        <dbReference type="SAM" id="MobiDB-lite"/>
    </source>
</evidence>
<proteinExistence type="predicted"/>
<dbReference type="Proteomes" id="UP001293254">
    <property type="component" value="Unassembled WGS sequence"/>
</dbReference>
<dbReference type="AlphaFoldDB" id="A0AAE2CCA0"/>
<reference evidence="2" key="2">
    <citation type="journal article" date="2024" name="Plant">
        <title>Genomic evolution and insights into agronomic trait innovations of Sesamum species.</title>
        <authorList>
            <person name="Miao H."/>
            <person name="Wang L."/>
            <person name="Qu L."/>
            <person name="Liu H."/>
            <person name="Sun Y."/>
            <person name="Le M."/>
            <person name="Wang Q."/>
            <person name="Wei S."/>
            <person name="Zheng Y."/>
            <person name="Lin W."/>
            <person name="Duan Y."/>
            <person name="Cao H."/>
            <person name="Xiong S."/>
            <person name="Wang X."/>
            <person name="Wei L."/>
            <person name="Li C."/>
            <person name="Ma Q."/>
            <person name="Ju M."/>
            <person name="Zhao R."/>
            <person name="Li G."/>
            <person name="Mu C."/>
            <person name="Tian Q."/>
            <person name="Mei H."/>
            <person name="Zhang T."/>
            <person name="Gao T."/>
            <person name="Zhang H."/>
        </authorList>
    </citation>
    <scope>NUCLEOTIDE SEQUENCE</scope>
    <source>
        <strain evidence="2">3651</strain>
    </source>
</reference>
<accession>A0AAE2CCA0</accession>